<dbReference type="EMBL" id="FWXV01000003">
    <property type="protein sequence ID" value="SMD10963.1"/>
    <property type="molecule type" value="Genomic_DNA"/>
</dbReference>
<dbReference type="PANTHER" id="PTHR46118">
    <property type="entry name" value="PROTEIN ABHD11"/>
    <property type="match status" value="1"/>
</dbReference>
<keyword evidence="1" id="KW-0378">Hydrolase</keyword>
<dbReference type="Pfam" id="PF12697">
    <property type="entry name" value="Abhydrolase_6"/>
    <property type="match status" value="1"/>
</dbReference>
<name>A0A1W2EMQ5_KIBAR</name>
<dbReference type="Gene3D" id="3.40.50.1820">
    <property type="entry name" value="alpha/beta hydrolase"/>
    <property type="match status" value="1"/>
</dbReference>
<dbReference type="GO" id="GO:0016787">
    <property type="term" value="F:hydrolase activity"/>
    <property type="evidence" value="ECO:0007669"/>
    <property type="project" value="UniProtKB-KW"/>
</dbReference>
<accession>A0A1W2EMQ5</accession>
<gene>
    <name evidence="3" type="ORF">SAMN05661093_04714</name>
</gene>
<dbReference type="AlphaFoldDB" id="A0A1W2EMQ5"/>
<keyword evidence="4" id="KW-1185">Reference proteome</keyword>
<dbReference type="Proteomes" id="UP000192674">
    <property type="component" value="Unassembled WGS sequence"/>
</dbReference>
<dbReference type="PANTHER" id="PTHR46118:SF4">
    <property type="entry name" value="PROTEIN ABHD11"/>
    <property type="match status" value="1"/>
</dbReference>
<evidence type="ECO:0000313" key="4">
    <source>
        <dbReference type="Proteomes" id="UP000192674"/>
    </source>
</evidence>
<sequence length="259" mass="28807">MGPVPEMIMRGRRFWYLDVGEGTPVLALHGTFGRAEIHRPLAGILGPGYRLLALDQRGHGRSSHGGDFSREAFVEDAATFLQAIGPAIVFGHSLGGVNAYQLAARHPDLVRAMIIQDIGAVTDEPEVAQPVLDISSWPRFTRTREEFVEFFADFPAVDYFLASLVETPDGWRMLYDYDDMMAVQQGNVGHWWDDWHGSSCPALLLRGSLSPFVSEAHAQDMLKRPNTQLVDFPGSGHWLHDDDPTRFAEAVRSFTGQIS</sequence>
<organism evidence="3 4">
    <name type="scientific">Kibdelosporangium aridum</name>
    <dbReference type="NCBI Taxonomy" id="2030"/>
    <lineage>
        <taxon>Bacteria</taxon>
        <taxon>Bacillati</taxon>
        <taxon>Actinomycetota</taxon>
        <taxon>Actinomycetes</taxon>
        <taxon>Pseudonocardiales</taxon>
        <taxon>Pseudonocardiaceae</taxon>
        <taxon>Kibdelosporangium</taxon>
    </lineage>
</organism>
<protein>
    <submittedName>
        <fullName evidence="3">Pimeloyl-ACP methyl ester carboxylesterase</fullName>
    </submittedName>
</protein>
<dbReference type="SUPFAM" id="SSF53474">
    <property type="entry name" value="alpha/beta-Hydrolases"/>
    <property type="match status" value="1"/>
</dbReference>
<evidence type="ECO:0000256" key="1">
    <source>
        <dbReference type="ARBA" id="ARBA00022801"/>
    </source>
</evidence>
<dbReference type="InterPro" id="IPR000073">
    <property type="entry name" value="AB_hydrolase_1"/>
</dbReference>
<feature type="domain" description="AB hydrolase-1" evidence="2">
    <location>
        <begin position="25"/>
        <end position="250"/>
    </location>
</feature>
<dbReference type="InterPro" id="IPR029058">
    <property type="entry name" value="AB_hydrolase_fold"/>
</dbReference>
<evidence type="ECO:0000313" key="3">
    <source>
        <dbReference type="EMBL" id="SMD10963.1"/>
    </source>
</evidence>
<dbReference type="OrthoDB" id="2987348at2"/>
<evidence type="ECO:0000259" key="2">
    <source>
        <dbReference type="Pfam" id="PF12697"/>
    </source>
</evidence>
<reference evidence="3 4" key="1">
    <citation type="submission" date="2017-04" db="EMBL/GenBank/DDBJ databases">
        <authorList>
            <person name="Afonso C.L."/>
            <person name="Miller P.J."/>
            <person name="Scott M.A."/>
            <person name="Spackman E."/>
            <person name="Goraichik I."/>
            <person name="Dimitrov K.M."/>
            <person name="Suarez D.L."/>
            <person name="Swayne D.E."/>
        </authorList>
    </citation>
    <scope>NUCLEOTIDE SEQUENCE [LARGE SCALE GENOMIC DNA]</scope>
    <source>
        <strain evidence="3 4">DSM 43828</strain>
    </source>
</reference>
<dbReference type="PRINTS" id="PR00111">
    <property type="entry name" value="ABHYDROLASE"/>
</dbReference>
<proteinExistence type="predicted"/>